<evidence type="ECO:0000256" key="2">
    <source>
        <dbReference type="ARBA" id="ARBA00022478"/>
    </source>
</evidence>
<protein>
    <recommendedName>
        <fullName evidence="7">DNA-directed RNA polymerase subunit</fullName>
        <ecNumber evidence="7">2.7.7.6</ecNumber>
    </recommendedName>
</protein>
<dbReference type="InterPro" id="IPR044893">
    <property type="entry name" value="RNA_pol_Rpb1_clamp_domain"/>
</dbReference>
<dbReference type="Gene3D" id="1.10.274.100">
    <property type="entry name" value="RNA polymerase Rpb1, domain 3"/>
    <property type="match status" value="1"/>
</dbReference>
<keyword evidence="4 7" id="KW-0548">Nucleotidyltransferase</keyword>
<evidence type="ECO:0000256" key="5">
    <source>
        <dbReference type="ARBA" id="ARBA00023163"/>
    </source>
</evidence>
<dbReference type="SMART" id="SM00663">
    <property type="entry name" value="RPOLA_N"/>
    <property type="match status" value="1"/>
</dbReference>
<dbReference type="InterPro" id="IPR042102">
    <property type="entry name" value="RNA_pol_Rpb1_3_sf"/>
</dbReference>
<dbReference type="EC" id="2.7.7.6" evidence="7"/>
<dbReference type="InterPro" id="IPR045867">
    <property type="entry name" value="DNA-dir_RpoC_beta_prime"/>
</dbReference>
<dbReference type="EMBL" id="AP018506">
    <property type="protein sequence ID" value="BBC77544.1"/>
    <property type="molecule type" value="Genomic_DNA"/>
</dbReference>
<gene>
    <name evidence="9" type="primary">rpoC1</name>
</gene>
<geneLocation type="plastid" evidence="9"/>
<dbReference type="Gene3D" id="4.10.860.120">
    <property type="entry name" value="RNA polymerase II, clamp domain"/>
    <property type="match status" value="1"/>
</dbReference>
<reference evidence="9" key="1">
    <citation type="submission" date="2018-02" db="EMBL/GenBank/DDBJ databases">
        <title>Evolution and diversity of non-photosynthetic diatom plastid genomes.</title>
        <authorList>
            <person name="Kamikawa R."/>
            <person name="Ishii K."/>
        </authorList>
    </citation>
    <scope>NUCLEOTIDE SEQUENCE</scope>
    <source>
        <strain evidence="9">PL1-4</strain>
    </source>
</reference>
<evidence type="ECO:0000256" key="4">
    <source>
        <dbReference type="ARBA" id="ARBA00022695"/>
    </source>
</evidence>
<keyword evidence="2 7" id="KW-0240">DNA-directed RNA polymerase</keyword>
<dbReference type="Pfam" id="PF00623">
    <property type="entry name" value="RNA_pol_Rpb1_2"/>
    <property type="match status" value="1"/>
</dbReference>
<name>A0A2Z5ZB13_9STRA</name>
<evidence type="ECO:0000256" key="7">
    <source>
        <dbReference type="RuleBase" id="RU004279"/>
    </source>
</evidence>
<evidence type="ECO:0000256" key="1">
    <source>
        <dbReference type="ARBA" id="ARBA00004026"/>
    </source>
</evidence>
<organism evidence="9">
    <name type="scientific">Nitzschia sp. PL1-4</name>
    <dbReference type="NCBI Taxonomy" id="2083272"/>
    <lineage>
        <taxon>Eukaryota</taxon>
        <taxon>Sar</taxon>
        <taxon>Stramenopiles</taxon>
        <taxon>Ochrophyta</taxon>
        <taxon>Bacillariophyta</taxon>
        <taxon>Bacillariophyceae</taxon>
        <taxon>Bacillariophycidae</taxon>
        <taxon>Bacillariales</taxon>
        <taxon>Bacillariaceae</taxon>
        <taxon>Nitzschia</taxon>
    </lineage>
</organism>
<dbReference type="Gene3D" id="2.40.40.20">
    <property type="match status" value="1"/>
</dbReference>
<dbReference type="SUPFAM" id="SSF64484">
    <property type="entry name" value="beta and beta-prime subunits of DNA dependent RNA-polymerase"/>
    <property type="match status" value="1"/>
</dbReference>
<dbReference type="InterPro" id="IPR000722">
    <property type="entry name" value="RNA_pol_asu"/>
</dbReference>
<evidence type="ECO:0000313" key="9">
    <source>
        <dbReference type="EMBL" id="BBC77544.1"/>
    </source>
</evidence>
<dbReference type="InterPro" id="IPR007066">
    <property type="entry name" value="RNA_pol_Rpb1_3"/>
</dbReference>
<keyword evidence="5 7" id="KW-0804">Transcription</keyword>
<dbReference type="InterPro" id="IPR006592">
    <property type="entry name" value="RNA_pol_N"/>
</dbReference>
<sequence length="720" mass="83910">MINSSKSFDFIKIKLASAAQILRWSHRKLPNGCFVGEVKNPKAFHRRTFKDIPGGLFCQRIFGPIKDYECSCGKYMSNRYRNIVCKKCGVEIISSNARRYRMGYIKLRFPVFHFWYLKSKPNIIALLLEIEDLEPTVRIPKGEEIIKEYKSKNFSLPILSYSEILNLWDDRVKQIGVSSIIYSFSENQSYIYGLHWNLQQYRKSRRMGYNTYPLQDINFLYKKFNEDSLLNYKYKKDKGSIGLTGSSLIYKELKALNTNFEIFKTRCFILVCTKILKKEDPFFSEFKWSKKWEYQRIYKIRAQAIKRIRILENFSSTGSHPSWITLTVLPIMSPELRPVTLLEGGVMIFSDLNEIYRLIITRNSRVDELAQGGIPRLFLRNERRGIQEAIDILIDNQNSTKIYRNTHDRPLSSLSDILRSKKGRLRQNLLGKRVNFSGRSVIVVEPTLKLTQCGLPYDMALELFKPFIIAELNKEFINLGKKNLFEKRKFFAKKKRLFYLDSNLFREDKSKILPLLLKVLSTHPVYLNRAPTLHRLGIQSFEPVLVEGKAIKLHPSVCSAYNADFDGDQMGVHIPLTFRARLESYNTMLAPFNLLSPSTGESIVTPSQDMVLGCSYLTVNNIKNLNGSNHYFSDIEDALKAYSQNKIEIHSTIWIRYKKEKLVSSDILKVIKLKDNTYIERYKNMQIRRDQSGKVLVQYLKTTVGRAILNYTIYKSLKIL</sequence>
<dbReference type="GO" id="GO:0003899">
    <property type="term" value="F:DNA-directed RNA polymerase activity"/>
    <property type="evidence" value="ECO:0007669"/>
    <property type="project" value="UniProtKB-EC"/>
</dbReference>
<keyword evidence="3 7" id="KW-0808">Transferase</keyword>
<dbReference type="InterPro" id="IPR007080">
    <property type="entry name" value="RNA_pol_Rpb1_1"/>
</dbReference>
<dbReference type="PANTHER" id="PTHR19376:SF54">
    <property type="entry name" value="DNA-DIRECTED RNA POLYMERASE SUBUNIT BETA"/>
    <property type="match status" value="1"/>
</dbReference>
<dbReference type="Pfam" id="PF04983">
    <property type="entry name" value="RNA_pol_Rpb1_3"/>
    <property type="match status" value="1"/>
</dbReference>
<proteinExistence type="inferred from homology"/>
<dbReference type="GO" id="GO:0003677">
    <property type="term" value="F:DNA binding"/>
    <property type="evidence" value="ECO:0007669"/>
    <property type="project" value="InterPro"/>
</dbReference>
<dbReference type="GO" id="GO:0000428">
    <property type="term" value="C:DNA-directed RNA polymerase complex"/>
    <property type="evidence" value="ECO:0007669"/>
    <property type="project" value="UniProtKB-KW"/>
</dbReference>
<evidence type="ECO:0000256" key="3">
    <source>
        <dbReference type="ARBA" id="ARBA00022679"/>
    </source>
</evidence>
<feature type="domain" description="RNA polymerase N-terminal" evidence="8">
    <location>
        <begin position="322"/>
        <end position="618"/>
    </location>
</feature>
<evidence type="ECO:0000256" key="6">
    <source>
        <dbReference type="ARBA" id="ARBA00048552"/>
    </source>
</evidence>
<comment type="catalytic activity">
    <reaction evidence="6 7">
        <text>RNA(n) + a ribonucleoside 5'-triphosphate = RNA(n+1) + diphosphate</text>
        <dbReference type="Rhea" id="RHEA:21248"/>
        <dbReference type="Rhea" id="RHEA-COMP:14527"/>
        <dbReference type="Rhea" id="RHEA-COMP:17342"/>
        <dbReference type="ChEBI" id="CHEBI:33019"/>
        <dbReference type="ChEBI" id="CHEBI:61557"/>
        <dbReference type="ChEBI" id="CHEBI:140395"/>
        <dbReference type="EC" id="2.7.7.6"/>
    </reaction>
</comment>
<accession>A0A2Z5ZB13</accession>
<dbReference type="GO" id="GO:0006351">
    <property type="term" value="P:DNA-templated transcription"/>
    <property type="evidence" value="ECO:0007669"/>
    <property type="project" value="InterPro"/>
</dbReference>
<dbReference type="PANTHER" id="PTHR19376">
    <property type="entry name" value="DNA-DIRECTED RNA POLYMERASE"/>
    <property type="match status" value="1"/>
</dbReference>
<keyword evidence="9" id="KW-0934">Plastid</keyword>
<dbReference type="Gene3D" id="1.10.40.90">
    <property type="match status" value="1"/>
</dbReference>
<evidence type="ECO:0000259" key="8">
    <source>
        <dbReference type="SMART" id="SM00663"/>
    </source>
</evidence>
<comment type="function">
    <text evidence="1 7">DNA-dependent RNA polymerase catalyzes the transcription of DNA into RNA using the four ribonucleoside triphosphates as substrates.</text>
</comment>
<dbReference type="AlphaFoldDB" id="A0A2Z5ZB13"/>
<comment type="similarity">
    <text evidence="7">Belongs to the RNA polymerase beta' chain family.</text>
</comment>
<dbReference type="Pfam" id="PF04997">
    <property type="entry name" value="RNA_pol_Rpb1_1"/>
    <property type="match status" value="1"/>
</dbReference>